<name>X1G6B7_9ZZZZ</name>
<dbReference type="PANTHER" id="PTHR32325">
    <property type="entry name" value="BETA-ELIMINATING LYASE-LIKE PROTEIN-RELATED"/>
    <property type="match status" value="1"/>
</dbReference>
<dbReference type="Gene3D" id="3.40.640.10">
    <property type="entry name" value="Type I PLP-dependent aspartate aminotransferase-like (Major domain)"/>
    <property type="match status" value="1"/>
</dbReference>
<feature type="non-terminal residue" evidence="4">
    <location>
        <position position="1"/>
    </location>
</feature>
<comment type="caution">
    <text evidence="4">The sequence shown here is derived from an EMBL/GenBank/DDBJ whole genome shotgun (WGS) entry which is preliminary data.</text>
</comment>
<evidence type="ECO:0000313" key="4">
    <source>
        <dbReference type="EMBL" id="GAH37094.1"/>
    </source>
</evidence>
<feature type="non-terminal residue" evidence="4">
    <location>
        <position position="290"/>
    </location>
</feature>
<evidence type="ECO:0000256" key="1">
    <source>
        <dbReference type="ARBA" id="ARBA00001933"/>
    </source>
</evidence>
<organism evidence="4">
    <name type="scientific">marine sediment metagenome</name>
    <dbReference type="NCBI Taxonomy" id="412755"/>
    <lineage>
        <taxon>unclassified sequences</taxon>
        <taxon>metagenomes</taxon>
        <taxon>ecological metagenomes</taxon>
    </lineage>
</organism>
<proteinExistence type="predicted"/>
<dbReference type="Pfam" id="PF01212">
    <property type="entry name" value="Beta_elim_lyase"/>
    <property type="match status" value="1"/>
</dbReference>
<accession>X1G6B7</accession>
<keyword evidence="2" id="KW-0663">Pyridoxal phosphate</keyword>
<protein>
    <recommendedName>
        <fullName evidence="3">Aromatic amino acid beta-eliminating lyase/threonine aldolase domain-containing protein</fullName>
    </recommendedName>
</protein>
<dbReference type="InterPro" id="IPR015421">
    <property type="entry name" value="PyrdxlP-dep_Trfase_major"/>
</dbReference>
<dbReference type="InterPro" id="IPR015424">
    <property type="entry name" value="PyrdxlP-dep_Trfase"/>
</dbReference>
<dbReference type="InterPro" id="IPR001597">
    <property type="entry name" value="ArAA_b-elim_lyase/Thr_aldolase"/>
</dbReference>
<dbReference type="SUPFAM" id="SSF53383">
    <property type="entry name" value="PLP-dependent transferases"/>
    <property type="match status" value="1"/>
</dbReference>
<comment type="cofactor">
    <cofactor evidence="1">
        <name>pyridoxal 5'-phosphate</name>
        <dbReference type="ChEBI" id="CHEBI:597326"/>
    </cofactor>
</comment>
<gene>
    <name evidence="4" type="ORF">S03H2_20439</name>
</gene>
<feature type="domain" description="Aromatic amino acid beta-eliminating lyase/threonine aldolase" evidence="3">
    <location>
        <begin position="26"/>
        <end position="290"/>
    </location>
</feature>
<dbReference type="AlphaFoldDB" id="X1G6B7"/>
<dbReference type="EMBL" id="BARU01010773">
    <property type="protein sequence ID" value="GAH37094.1"/>
    <property type="molecule type" value="Genomic_DNA"/>
</dbReference>
<dbReference type="GO" id="GO:0006520">
    <property type="term" value="P:amino acid metabolic process"/>
    <property type="evidence" value="ECO:0007669"/>
    <property type="project" value="InterPro"/>
</dbReference>
<evidence type="ECO:0000259" key="3">
    <source>
        <dbReference type="Pfam" id="PF01212"/>
    </source>
</evidence>
<dbReference type="GO" id="GO:0016829">
    <property type="term" value="F:lyase activity"/>
    <property type="evidence" value="ECO:0007669"/>
    <property type="project" value="InterPro"/>
</dbReference>
<reference evidence="4" key="1">
    <citation type="journal article" date="2014" name="Front. Microbiol.">
        <title>High frequency of phylogenetically diverse reductive dehalogenase-homologous genes in deep subseafloor sedimentary metagenomes.</title>
        <authorList>
            <person name="Kawai M."/>
            <person name="Futagami T."/>
            <person name="Toyoda A."/>
            <person name="Takaki Y."/>
            <person name="Nishi S."/>
            <person name="Hori S."/>
            <person name="Arai W."/>
            <person name="Tsubouchi T."/>
            <person name="Morono Y."/>
            <person name="Uchiyama I."/>
            <person name="Ito T."/>
            <person name="Fujiyama A."/>
            <person name="Inagaki F."/>
            <person name="Takami H."/>
        </authorList>
    </citation>
    <scope>NUCLEOTIDE SEQUENCE</scope>
    <source>
        <strain evidence="4">Expedition CK06-06</strain>
    </source>
</reference>
<dbReference type="PANTHER" id="PTHR32325:SF4">
    <property type="entry name" value="TRYPTOPHANASE"/>
    <property type="match status" value="1"/>
</dbReference>
<sequence length="290" mass="32973">KEQREIALKETEYSMFSFPADMLVLDFLSDSGSSSMTDLQWASLFHGDESYGRNKGYYVLLDAIRDTFERGNEPKKAINLILSGETNVKKLMDEIYLKSYEGGFVNGGIHQLVRPNAFLVPQGRCAEHLLFSTIGPILKEKNPEMDYFIPNNGHFDTTEANIATNGMHPVNLFSVNLFEDFPLDEMDKKNPFKGNMDGEELRAFIEKKGVESIPMVYLTITNNTAAGQPVSLKNVKAISEITRNYKIPLFFDACRFAENAYFIKDFEEGYNNFSILQIVQEMFSYVDGFT</sequence>
<evidence type="ECO:0000256" key="2">
    <source>
        <dbReference type="ARBA" id="ARBA00022898"/>
    </source>
</evidence>